<evidence type="ECO:0000313" key="3">
    <source>
        <dbReference type="Proteomes" id="UP000295604"/>
    </source>
</evidence>
<accession>A0A4R8TS88</accession>
<sequence length="84" mass="8655">MGLHGVGASQRSEQTPRRTSSSEEGNKVESSSAGNDSAGGGQGGGSWEVSKSFPTLVLIGQHSAALRQEGTELQHGVSCCSTHW</sequence>
<proteinExistence type="predicted"/>
<dbReference type="AlphaFoldDB" id="A0A4R8TS88"/>
<feature type="compositionally biased region" description="Basic and acidic residues" evidence="1">
    <location>
        <begin position="14"/>
        <end position="27"/>
    </location>
</feature>
<comment type="caution">
    <text evidence="2">The sequence shown here is derived from an EMBL/GenBank/DDBJ whole genome shotgun (WGS) entry which is preliminary data.</text>
</comment>
<keyword evidence="3" id="KW-1185">Reference proteome</keyword>
<organism evidence="2 3">
    <name type="scientific">Colletotrichum sidae</name>
    <dbReference type="NCBI Taxonomy" id="1347389"/>
    <lineage>
        <taxon>Eukaryota</taxon>
        <taxon>Fungi</taxon>
        <taxon>Dikarya</taxon>
        <taxon>Ascomycota</taxon>
        <taxon>Pezizomycotina</taxon>
        <taxon>Sordariomycetes</taxon>
        <taxon>Hypocreomycetidae</taxon>
        <taxon>Glomerellales</taxon>
        <taxon>Glomerellaceae</taxon>
        <taxon>Colletotrichum</taxon>
        <taxon>Colletotrichum orbiculare species complex</taxon>
    </lineage>
</organism>
<dbReference type="EMBL" id="QAPF01000026">
    <property type="protein sequence ID" value="TEA20919.1"/>
    <property type="molecule type" value="Genomic_DNA"/>
</dbReference>
<evidence type="ECO:0000256" key="1">
    <source>
        <dbReference type="SAM" id="MobiDB-lite"/>
    </source>
</evidence>
<feature type="compositionally biased region" description="Gly residues" evidence="1">
    <location>
        <begin position="37"/>
        <end position="46"/>
    </location>
</feature>
<protein>
    <submittedName>
        <fullName evidence="2">Uncharacterized protein</fullName>
    </submittedName>
</protein>
<name>A0A4R8TS88_9PEZI</name>
<evidence type="ECO:0000313" key="2">
    <source>
        <dbReference type="EMBL" id="TEA20919.1"/>
    </source>
</evidence>
<gene>
    <name evidence="2" type="ORF">C8034_v008026</name>
</gene>
<reference evidence="2 3" key="1">
    <citation type="submission" date="2018-11" db="EMBL/GenBank/DDBJ databases">
        <title>Genome sequence and assembly of Colletotrichum sidae.</title>
        <authorList>
            <person name="Gan P."/>
            <person name="Shirasu K."/>
        </authorList>
    </citation>
    <scope>NUCLEOTIDE SEQUENCE [LARGE SCALE GENOMIC DNA]</scope>
    <source>
        <strain evidence="2 3">CBS 518.97</strain>
    </source>
</reference>
<feature type="region of interest" description="Disordered" evidence="1">
    <location>
        <begin position="1"/>
        <end position="49"/>
    </location>
</feature>
<dbReference type="Proteomes" id="UP000295604">
    <property type="component" value="Unassembled WGS sequence"/>
</dbReference>